<organism evidence="1 2">
    <name type="scientific">Nocardiopsis flavescens</name>
    <dbReference type="NCBI Taxonomy" id="758803"/>
    <lineage>
        <taxon>Bacteria</taxon>
        <taxon>Bacillati</taxon>
        <taxon>Actinomycetota</taxon>
        <taxon>Actinomycetes</taxon>
        <taxon>Streptosporangiales</taxon>
        <taxon>Nocardiopsidaceae</taxon>
        <taxon>Nocardiopsis</taxon>
    </lineage>
</organism>
<protein>
    <submittedName>
        <fullName evidence="1">Uncharacterized protein</fullName>
    </submittedName>
</protein>
<evidence type="ECO:0000313" key="2">
    <source>
        <dbReference type="Proteomes" id="UP000184452"/>
    </source>
</evidence>
<gene>
    <name evidence="1" type="ORF">SAMN05421803_11489</name>
</gene>
<reference evidence="1 2" key="1">
    <citation type="submission" date="2016-11" db="EMBL/GenBank/DDBJ databases">
        <authorList>
            <person name="Jaros S."/>
            <person name="Januszkiewicz K."/>
            <person name="Wedrychowicz H."/>
        </authorList>
    </citation>
    <scope>NUCLEOTIDE SEQUENCE [LARGE SCALE GENOMIC DNA]</scope>
    <source>
        <strain evidence="1 2">CGMCC 4.5723</strain>
    </source>
</reference>
<accession>A0A1M6Q404</accession>
<sequence length="336" mass="35914">MTRLSHTFDLSPADRETVDRIVAGLYEVAAACRFDDQGRLLTPDEEALAPLVARAGELGLVDVKAREERLAQRESAAAELREGSPGPERRESLEILASRLGLRLRSGGHLREHAHYLVTELSPEGVPAGAGRDGSGGWSSTGVTVTSWDPWGRASVEYALPDTAGTGEAPVTWGSASHDGAAGTLDCTLEVRLPGRGARLRSASGALHLDLDAWYAALRNGPVPPVHLSATHAIARVEGWVTPVPAPSGRWSVEAVLDVRGRGLYKPFVAAALWATRVSFRRRDARLRREGSGEPTVADGLEQAGRAWDAAARSAPEIPELLADLARVLAEARHPR</sequence>
<dbReference type="OrthoDB" id="3420364at2"/>
<name>A0A1M6Q404_9ACTN</name>
<keyword evidence="2" id="KW-1185">Reference proteome</keyword>
<dbReference type="Proteomes" id="UP000184452">
    <property type="component" value="Unassembled WGS sequence"/>
</dbReference>
<dbReference type="STRING" id="758803.SAMN05421803_11489"/>
<dbReference type="EMBL" id="FQZK01000014">
    <property type="protein sequence ID" value="SHK14871.1"/>
    <property type="molecule type" value="Genomic_DNA"/>
</dbReference>
<dbReference type="AlphaFoldDB" id="A0A1M6Q404"/>
<evidence type="ECO:0000313" key="1">
    <source>
        <dbReference type="EMBL" id="SHK14871.1"/>
    </source>
</evidence>
<proteinExistence type="predicted"/>
<dbReference type="RefSeq" id="WP_073381169.1">
    <property type="nucleotide sequence ID" value="NZ_FQZK01000014.1"/>
</dbReference>